<organism evidence="3">
    <name type="scientific">Caldilinea aerophila</name>
    <dbReference type="NCBI Taxonomy" id="133453"/>
    <lineage>
        <taxon>Bacteria</taxon>
        <taxon>Bacillati</taxon>
        <taxon>Chloroflexota</taxon>
        <taxon>Caldilineae</taxon>
        <taxon>Caldilineales</taxon>
        <taxon>Caldilineaceae</taxon>
        <taxon>Caldilinea</taxon>
    </lineage>
</organism>
<evidence type="ECO:0000256" key="1">
    <source>
        <dbReference type="SAM" id="MobiDB-lite"/>
    </source>
</evidence>
<evidence type="ECO:0008006" key="4">
    <source>
        <dbReference type="Google" id="ProtNLM"/>
    </source>
</evidence>
<dbReference type="EMBL" id="DSMG01000117">
    <property type="protein sequence ID" value="HDX32128.1"/>
    <property type="molecule type" value="Genomic_DNA"/>
</dbReference>
<keyword evidence="2" id="KW-0732">Signal</keyword>
<accession>A0A7C1JX87</accession>
<evidence type="ECO:0000313" key="3">
    <source>
        <dbReference type="EMBL" id="HDX32128.1"/>
    </source>
</evidence>
<evidence type="ECO:0000256" key="2">
    <source>
        <dbReference type="SAM" id="SignalP"/>
    </source>
</evidence>
<comment type="caution">
    <text evidence="3">The sequence shown here is derived from an EMBL/GenBank/DDBJ whole genome shotgun (WGS) entry which is preliminary data.</text>
</comment>
<feature type="chain" id="PRO_5028189095" description="SH3b domain-containing protein" evidence="2">
    <location>
        <begin position="19"/>
        <end position="594"/>
    </location>
</feature>
<dbReference type="AlphaFoldDB" id="A0A7C1JX87"/>
<name>A0A7C1JX87_9CHLR</name>
<protein>
    <recommendedName>
        <fullName evidence="4">SH3b domain-containing protein</fullName>
    </recommendedName>
</protein>
<feature type="signal peptide" evidence="2">
    <location>
        <begin position="1"/>
        <end position="18"/>
    </location>
</feature>
<feature type="region of interest" description="Disordered" evidence="1">
    <location>
        <begin position="439"/>
        <end position="496"/>
    </location>
</feature>
<sequence length="594" mass="63962">MKKTLISVLVLLATTAVASPVVASPREFPIDSVHTNQGQARLKSTHFLAVQHPKQQPQDGAHLSSVRQNVRQSRPLTITANVTATTNTTTTAPLTQTLLNPAAAAITTEITGTLSLTETVDGLANEAVDELNPLDDPALDALYTDILSGTIIANRTSVPVRFFVEGRTYEVAPLRAIGLELLRNTAVLNLFNCDAAKSDADVGCFWDPYLLTRDNFYEIVIGQQLGQDILLSLRSAGAPPTHQIWIQNRTGERQTVIVNSELHEIAPAAVSEFSVQPDSTLLVQLRTCIRAGERAVCEWTPQGAETGFYYGLYRTETSGPNGTLIEALTLQAIIGPSGETIQTPPQAFCRLRVPTLNVRSGPGLEFPIIAKIRGTETEPGSVVVVAFDATKTWMQVTERVARDGWVTANPEFILCDEGVANLPVVGQLAAAAPSATNEAPARAEVSSTPTGAAAPPAPATDTAATQPSAPAPPSATEANPEEPEEQITPTPEPAAVPDGLARIIVNNSFDQKIRFTLDQQYRPERDNLSGEWDLEPGESVTILVYPGTIAFSASTAWRGLSGNAELVLAEKEERALWLYFVPDPLEPDRWNLQY</sequence>
<reference evidence="3" key="1">
    <citation type="journal article" date="2020" name="mSystems">
        <title>Genome- and Community-Level Interaction Insights into Carbon Utilization and Element Cycling Functions of Hydrothermarchaeota in Hydrothermal Sediment.</title>
        <authorList>
            <person name="Zhou Z."/>
            <person name="Liu Y."/>
            <person name="Xu W."/>
            <person name="Pan J."/>
            <person name="Luo Z.H."/>
            <person name="Li M."/>
        </authorList>
    </citation>
    <scope>NUCLEOTIDE SEQUENCE [LARGE SCALE GENOMIC DNA]</scope>
    <source>
        <strain evidence="3">SpSt-289</strain>
    </source>
</reference>
<feature type="compositionally biased region" description="Low complexity" evidence="1">
    <location>
        <begin position="439"/>
        <end position="478"/>
    </location>
</feature>
<gene>
    <name evidence="3" type="ORF">ENQ20_11655</name>
</gene>
<proteinExistence type="predicted"/>